<name>A0A1J5PLJ2_9ZZZZ</name>
<proteinExistence type="predicted"/>
<reference evidence="1" key="1">
    <citation type="submission" date="2016-10" db="EMBL/GenBank/DDBJ databases">
        <title>Sequence of Gallionella enrichment culture.</title>
        <authorList>
            <person name="Poehlein A."/>
            <person name="Muehling M."/>
            <person name="Daniel R."/>
        </authorList>
    </citation>
    <scope>NUCLEOTIDE SEQUENCE</scope>
</reference>
<dbReference type="Gene3D" id="3.90.180.10">
    <property type="entry name" value="Medium-chain alcohol dehydrogenases, catalytic domain"/>
    <property type="match status" value="1"/>
</dbReference>
<comment type="caution">
    <text evidence="1">The sequence shown here is derived from an EMBL/GenBank/DDBJ whole genome shotgun (WGS) entry which is preliminary data.</text>
</comment>
<protein>
    <submittedName>
        <fullName evidence="1">Uncharacterized protein</fullName>
    </submittedName>
</protein>
<sequence>MLERRLDPAMSEVFPWQEIPAAHMKMRRNQHKPGNMAVLVQSPRTGLRTFEDALEASVGR</sequence>
<gene>
    <name evidence="1" type="ORF">GALL_497570</name>
</gene>
<accession>A0A1J5PLJ2</accession>
<evidence type="ECO:0000313" key="1">
    <source>
        <dbReference type="EMBL" id="OIQ68647.1"/>
    </source>
</evidence>
<dbReference type="AlphaFoldDB" id="A0A1J5PLJ2"/>
<organism evidence="1">
    <name type="scientific">mine drainage metagenome</name>
    <dbReference type="NCBI Taxonomy" id="410659"/>
    <lineage>
        <taxon>unclassified sequences</taxon>
        <taxon>metagenomes</taxon>
        <taxon>ecological metagenomes</taxon>
    </lineage>
</organism>
<dbReference type="EMBL" id="MLJW01005187">
    <property type="protein sequence ID" value="OIQ68647.1"/>
    <property type="molecule type" value="Genomic_DNA"/>
</dbReference>